<dbReference type="Proteomes" id="UP000309061">
    <property type="component" value="Chromosome"/>
</dbReference>
<dbReference type="GO" id="GO:0020037">
    <property type="term" value="F:heme binding"/>
    <property type="evidence" value="ECO:0007669"/>
    <property type="project" value="TreeGrafter"/>
</dbReference>
<sequence length="248" mass="26685">MTVIDNEANVASTGAGVAAEGRLVWDWPVRLFHWGLAASILGAFVTNRLGVKFFTYHALFGYAAIVLVIFRVAWGLFGTRHARFVNFIRGPKSVLRYLAAAGRGRKTRYAGHNPAGALMVVTLLAAVGAQASFGLFANDEIFNTGPLAGLVSKDVSLLLTSLHRKLFYWIAAAIAVHIGAAFYYLAIKKENLIAAMVTGRKSARLVAPQEAIRSSRGLRAIGIFLAVSALFALLLQFAPTPDLDVANL</sequence>
<feature type="transmembrane region" description="Helical" evidence="6">
    <location>
        <begin position="56"/>
        <end position="77"/>
    </location>
</feature>
<gene>
    <name evidence="8" type="ORF">H2LOC_001030</name>
</gene>
<dbReference type="GO" id="GO:0005886">
    <property type="term" value="C:plasma membrane"/>
    <property type="evidence" value="ECO:0007669"/>
    <property type="project" value="UniProtKB-SubCell"/>
</dbReference>
<dbReference type="InterPro" id="IPR011577">
    <property type="entry name" value="Cyt_b561_bac/Ni-Hgenase"/>
</dbReference>
<dbReference type="AlphaFoldDB" id="A0A6B8K853"/>
<evidence type="ECO:0000256" key="6">
    <source>
        <dbReference type="SAM" id="Phobius"/>
    </source>
</evidence>
<organism evidence="8 9">
    <name type="scientific">Methylocystis heyeri</name>
    <dbReference type="NCBI Taxonomy" id="391905"/>
    <lineage>
        <taxon>Bacteria</taxon>
        <taxon>Pseudomonadati</taxon>
        <taxon>Pseudomonadota</taxon>
        <taxon>Alphaproteobacteria</taxon>
        <taxon>Hyphomicrobiales</taxon>
        <taxon>Methylocystaceae</taxon>
        <taxon>Methylocystis</taxon>
    </lineage>
</organism>
<keyword evidence="9" id="KW-1185">Reference proteome</keyword>
<reference evidence="8 9" key="1">
    <citation type="submission" date="2019-11" db="EMBL/GenBank/DDBJ databases">
        <title>The genome sequence of Methylocystis heyeri.</title>
        <authorList>
            <person name="Oshkin I.Y."/>
            <person name="Miroshnikov K."/>
            <person name="Dedysh S.N."/>
        </authorList>
    </citation>
    <scope>NUCLEOTIDE SEQUENCE [LARGE SCALE GENOMIC DNA]</scope>
    <source>
        <strain evidence="8 9">H2</strain>
    </source>
</reference>
<dbReference type="GO" id="GO:0009055">
    <property type="term" value="F:electron transfer activity"/>
    <property type="evidence" value="ECO:0007669"/>
    <property type="project" value="InterPro"/>
</dbReference>
<dbReference type="SUPFAM" id="SSF81342">
    <property type="entry name" value="Transmembrane di-heme cytochromes"/>
    <property type="match status" value="1"/>
</dbReference>
<feature type="domain" description="Cytochrome b561 bacterial/Ni-hydrogenase" evidence="7">
    <location>
        <begin position="24"/>
        <end position="199"/>
    </location>
</feature>
<evidence type="ECO:0000313" key="9">
    <source>
        <dbReference type="Proteomes" id="UP000309061"/>
    </source>
</evidence>
<evidence type="ECO:0000256" key="1">
    <source>
        <dbReference type="ARBA" id="ARBA00004651"/>
    </source>
</evidence>
<keyword evidence="2" id="KW-1003">Cell membrane</keyword>
<dbReference type="GO" id="GO:0022904">
    <property type="term" value="P:respiratory electron transport chain"/>
    <property type="evidence" value="ECO:0007669"/>
    <property type="project" value="InterPro"/>
</dbReference>
<keyword evidence="3 6" id="KW-0812">Transmembrane</keyword>
<dbReference type="OrthoDB" id="196472at2"/>
<keyword evidence="5 6" id="KW-0472">Membrane</keyword>
<proteinExistence type="predicted"/>
<keyword evidence="4 6" id="KW-1133">Transmembrane helix</keyword>
<dbReference type="PANTHER" id="PTHR30485">
    <property type="entry name" value="NI/FE-HYDROGENASE 1 B-TYPE CYTOCHROME SUBUNIT"/>
    <property type="match status" value="1"/>
</dbReference>
<dbReference type="InterPro" id="IPR051542">
    <property type="entry name" value="Hydrogenase_cytochrome"/>
</dbReference>
<dbReference type="KEGG" id="mhey:H2LOC_001030"/>
<dbReference type="Gene3D" id="1.20.950.20">
    <property type="entry name" value="Transmembrane di-heme cytochromes, Chain C"/>
    <property type="match status" value="1"/>
</dbReference>
<comment type="subcellular location">
    <subcellularLocation>
        <location evidence="1">Cell membrane</location>
        <topology evidence="1">Multi-pass membrane protein</topology>
    </subcellularLocation>
</comment>
<feature type="transmembrane region" description="Helical" evidence="6">
    <location>
        <begin position="166"/>
        <end position="186"/>
    </location>
</feature>
<feature type="transmembrane region" description="Helical" evidence="6">
    <location>
        <begin position="218"/>
        <end position="238"/>
    </location>
</feature>
<dbReference type="InterPro" id="IPR016174">
    <property type="entry name" value="Di-haem_cyt_TM"/>
</dbReference>
<dbReference type="Pfam" id="PF01292">
    <property type="entry name" value="Ni_hydr_CYTB"/>
    <property type="match status" value="1"/>
</dbReference>
<evidence type="ECO:0000313" key="8">
    <source>
        <dbReference type="EMBL" id="QGM44394.1"/>
    </source>
</evidence>
<evidence type="ECO:0000256" key="2">
    <source>
        <dbReference type="ARBA" id="ARBA00022475"/>
    </source>
</evidence>
<name>A0A6B8K853_9HYPH</name>
<evidence type="ECO:0000259" key="7">
    <source>
        <dbReference type="Pfam" id="PF01292"/>
    </source>
</evidence>
<dbReference type="PANTHER" id="PTHR30485:SF2">
    <property type="entry name" value="BLL0597 PROTEIN"/>
    <property type="match status" value="1"/>
</dbReference>
<evidence type="ECO:0000256" key="5">
    <source>
        <dbReference type="ARBA" id="ARBA00023136"/>
    </source>
</evidence>
<evidence type="ECO:0000256" key="4">
    <source>
        <dbReference type="ARBA" id="ARBA00022989"/>
    </source>
</evidence>
<accession>A0A6B8K853</accession>
<feature type="transmembrane region" description="Helical" evidence="6">
    <location>
        <begin position="115"/>
        <end position="137"/>
    </location>
</feature>
<evidence type="ECO:0000256" key="3">
    <source>
        <dbReference type="ARBA" id="ARBA00022692"/>
    </source>
</evidence>
<dbReference type="RefSeq" id="WP_136494699.1">
    <property type="nucleotide sequence ID" value="NZ_CP046052.1"/>
</dbReference>
<dbReference type="EMBL" id="CP046052">
    <property type="protein sequence ID" value="QGM44394.1"/>
    <property type="molecule type" value="Genomic_DNA"/>
</dbReference>
<protein>
    <submittedName>
        <fullName evidence="8">Cytochrome B</fullName>
    </submittedName>
</protein>